<dbReference type="PANTHER" id="PTHR34136:SF1">
    <property type="entry name" value="UDP-N-ACETYL-D-MANNOSAMINURONIC ACID TRANSFERASE"/>
    <property type="match status" value="1"/>
</dbReference>
<dbReference type="NCBIfam" id="TIGR00696">
    <property type="entry name" value="wecG_tagA_cpsF"/>
    <property type="match status" value="1"/>
</dbReference>
<protein>
    <submittedName>
        <fullName evidence="3">WecB/TagA/CpsF family glycosyltransferase</fullName>
    </submittedName>
</protein>
<keyword evidence="4" id="KW-1185">Reference proteome</keyword>
<dbReference type="PANTHER" id="PTHR34136">
    <property type="match status" value="1"/>
</dbReference>
<gene>
    <name evidence="3" type="ORF">IBL26_11010</name>
</gene>
<dbReference type="Pfam" id="PF03808">
    <property type="entry name" value="Glyco_tran_WecG"/>
    <property type="match status" value="1"/>
</dbReference>
<comment type="caution">
    <text evidence="3">The sequence shown here is derived from an EMBL/GenBank/DDBJ whole genome shotgun (WGS) entry which is preliminary data.</text>
</comment>
<keyword evidence="1" id="KW-0328">Glycosyltransferase</keyword>
<organism evidence="3 4">
    <name type="scientific">Teichococcus aerophilus</name>
    <dbReference type="NCBI Taxonomy" id="1224513"/>
    <lineage>
        <taxon>Bacteria</taxon>
        <taxon>Pseudomonadati</taxon>
        <taxon>Pseudomonadota</taxon>
        <taxon>Alphaproteobacteria</taxon>
        <taxon>Acetobacterales</taxon>
        <taxon>Roseomonadaceae</taxon>
        <taxon>Roseomonas</taxon>
    </lineage>
</organism>
<dbReference type="EMBL" id="JACTVA010000016">
    <property type="protein sequence ID" value="MBC9207367.1"/>
    <property type="molecule type" value="Genomic_DNA"/>
</dbReference>
<sequence length="256" mass="28191">MSATPTAPSTVTFSSQYLLSVRFDDVGLDQAMALLAERDPAAPFVYIVTPNADHWIRLQRQPELLPLYEPAWLSLCDSRILQLLAGQRGVKLQVAPGSDLTQRLFDEVIQPDTPVTVIGATEEMVQQLRDKYGLQCLAHHNPPMGFIRNPDAVKACVDFILAHPSRFVLLCVGSPQQEKLAAAITASGQAVGIGLCVGASVEFVVGAKKRAPVWVQQAHLEWLHRLASEPRRLWKRYILEAPALVRLMMKVPRGGG</sequence>
<reference evidence="3 4" key="1">
    <citation type="journal article" date="2013" name="Int. J. Syst. Evol. Microbiol.">
        <title>Roseomonas aerophila sp. nov., isolated from air.</title>
        <authorList>
            <person name="Kim S.J."/>
            <person name="Weon H.Y."/>
            <person name="Ahn J.H."/>
            <person name="Hong S.B."/>
            <person name="Seok S.J."/>
            <person name="Whang K.S."/>
            <person name="Kwon S.W."/>
        </authorList>
    </citation>
    <scope>NUCLEOTIDE SEQUENCE [LARGE SCALE GENOMIC DNA]</scope>
    <source>
        <strain evidence="3 4">NBRC 108923</strain>
    </source>
</reference>
<keyword evidence="2" id="KW-0808">Transferase</keyword>
<dbReference type="InterPro" id="IPR004629">
    <property type="entry name" value="WecG_TagA_CpsF"/>
</dbReference>
<evidence type="ECO:0000313" key="4">
    <source>
        <dbReference type="Proteomes" id="UP000626026"/>
    </source>
</evidence>
<evidence type="ECO:0000256" key="2">
    <source>
        <dbReference type="ARBA" id="ARBA00022679"/>
    </source>
</evidence>
<evidence type="ECO:0000256" key="1">
    <source>
        <dbReference type="ARBA" id="ARBA00022676"/>
    </source>
</evidence>
<dbReference type="CDD" id="cd06533">
    <property type="entry name" value="Glyco_transf_WecG_TagA"/>
    <property type="match status" value="1"/>
</dbReference>
<name>A0ABR7RMP7_9PROT</name>
<dbReference type="Proteomes" id="UP000626026">
    <property type="component" value="Unassembled WGS sequence"/>
</dbReference>
<dbReference type="RefSeq" id="WP_187784532.1">
    <property type="nucleotide sequence ID" value="NZ_JACTVA010000016.1"/>
</dbReference>
<evidence type="ECO:0000313" key="3">
    <source>
        <dbReference type="EMBL" id="MBC9207367.1"/>
    </source>
</evidence>
<accession>A0ABR7RMP7</accession>
<proteinExistence type="predicted"/>